<comment type="caution">
    <text evidence="7">The sequence shown here is derived from an EMBL/GenBank/DDBJ whole genome shotgun (WGS) entry which is preliminary data.</text>
</comment>
<gene>
    <name evidence="7" type="primary">TRA1_2</name>
    <name evidence="7" type="ORF">SLS63_010914</name>
</gene>
<organism evidence="7 8">
    <name type="scientific">Diaporthe eres</name>
    <name type="common">Phomopsis oblonga</name>
    <dbReference type="NCBI Taxonomy" id="83184"/>
    <lineage>
        <taxon>Eukaryota</taxon>
        <taxon>Fungi</taxon>
        <taxon>Dikarya</taxon>
        <taxon>Ascomycota</taxon>
        <taxon>Pezizomycotina</taxon>
        <taxon>Sordariomycetes</taxon>
        <taxon>Sordariomycetidae</taxon>
        <taxon>Diaporthales</taxon>
        <taxon>Diaporthaceae</taxon>
        <taxon>Diaporthe</taxon>
        <taxon>Diaporthe eres species complex</taxon>
    </lineage>
</organism>
<keyword evidence="2" id="KW-0808">Transferase</keyword>
<keyword evidence="4" id="KW-0418">Kinase</keyword>
<dbReference type="EMBL" id="JAKNSF020000096">
    <property type="protein sequence ID" value="KAK7716907.1"/>
    <property type="molecule type" value="Genomic_DNA"/>
</dbReference>
<keyword evidence="8" id="KW-1185">Reference proteome</keyword>
<protein>
    <submittedName>
        <fullName evidence="7">Transcription-associated protein 1</fullName>
    </submittedName>
</protein>
<keyword evidence="5" id="KW-0067">ATP-binding</keyword>
<evidence type="ECO:0000313" key="7">
    <source>
        <dbReference type="EMBL" id="KAK7716907.1"/>
    </source>
</evidence>
<dbReference type="SMART" id="SM00811">
    <property type="entry name" value="Alpha_kinase"/>
    <property type="match status" value="1"/>
</dbReference>
<evidence type="ECO:0000256" key="4">
    <source>
        <dbReference type="ARBA" id="ARBA00022777"/>
    </source>
</evidence>
<dbReference type="PANTHER" id="PTHR45992">
    <property type="entry name" value="EUKARYOTIC ELONGATION FACTOR 2 KINASE-RELATED"/>
    <property type="match status" value="1"/>
</dbReference>
<reference evidence="7 8" key="1">
    <citation type="submission" date="2024-02" db="EMBL/GenBank/DDBJ databases">
        <title>De novo assembly and annotation of 12 fungi associated with fruit tree decline syndrome in Ontario, Canada.</title>
        <authorList>
            <person name="Sulman M."/>
            <person name="Ellouze W."/>
            <person name="Ilyukhin E."/>
        </authorList>
    </citation>
    <scope>NUCLEOTIDE SEQUENCE [LARGE SCALE GENOMIC DNA]</scope>
    <source>
        <strain evidence="7 8">M169</strain>
    </source>
</reference>
<feature type="domain" description="Alpha-type protein kinase" evidence="6">
    <location>
        <begin position="1"/>
        <end position="163"/>
    </location>
</feature>
<keyword evidence="1" id="KW-0723">Serine/threonine-protein kinase</keyword>
<dbReference type="PANTHER" id="PTHR45992:SF11">
    <property type="entry name" value="ALPHA-TYPE PROTEIN KINASE DOMAIN-CONTAINING PROTEIN"/>
    <property type="match status" value="1"/>
</dbReference>
<evidence type="ECO:0000313" key="8">
    <source>
        <dbReference type="Proteomes" id="UP001430848"/>
    </source>
</evidence>
<dbReference type="Proteomes" id="UP001430848">
    <property type="component" value="Unassembled WGS sequence"/>
</dbReference>
<keyword evidence="3" id="KW-0547">Nucleotide-binding</keyword>
<dbReference type="Gene3D" id="3.20.200.10">
    <property type="entry name" value="MHCK/EF2 kinase"/>
    <property type="match status" value="1"/>
</dbReference>
<dbReference type="PROSITE" id="PS51158">
    <property type="entry name" value="ALPHA_KINASE"/>
    <property type="match status" value="1"/>
</dbReference>
<evidence type="ECO:0000259" key="6">
    <source>
        <dbReference type="PROSITE" id="PS51158"/>
    </source>
</evidence>
<evidence type="ECO:0000256" key="2">
    <source>
        <dbReference type="ARBA" id="ARBA00022679"/>
    </source>
</evidence>
<evidence type="ECO:0000256" key="5">
    <source>
        <dbReference type="ARBA" id="ARBA00022840"/>
    </source>
</evidence>
<evidence type="ECO:0000256" key="3">
    <source>
        <dbReference type="ARBA" id="ARBA00022741"/>
    </source>
</evidence>
<dbReference type="InterPro" id="IPR051852">
    <property type="entry name" value="Alpha-type_PK"/>
</dbReference>
<dbReference type="InterPro" id="IPR004166">
    <property type="entry name" value="a-kinase_dom"/>
</dbReference>
<dbReference type="SUPFAM" id="SSF56112">
    <property type="entry name" value="Protein kinase-like (PK-like)"/>
    <property type="match status" value="1"/>
</dbReference>
<dbReference type="Pfam" id="PF02816">
    <property type="entry name" value="Alpha_kinase"/>
    <property type="match status" value="1"/>
</dbReference>
<dbReference type="InterPro" id="IPR011009">
    <property type="entry name" value="Kinase-like_dom_sf"/>
</dbReference>
<accession>A0ABR1NVJ0</accession>
<proteinExistence type="predicted"/>
<sequence length="163" mass="18529">MAYSRHNKSTSTTIRDTRFPFARGSFKNVWRGHYTNGPRQGEECVTKTFKTGSVFEAHFFELEMTVIEETQEIINAWNNARLFHTPVMLSHPEIFAFVDNGEKALTEPFIHNFQKFNSNSGWAAQSGDEWSDALQALSHFSYHHSGGEMVLCDIQGGIYSDGL</sequence>
<evidence type="ECO:0000256" key="1">
    <source>
        <dbReference type="ARBA" id="ARBA00022527"/>
    </source>
</evidence>
<name>A0ABR1NVJ0_DIAER</name>